<feature type="transmembrane region" description="Helical" evidence="6">
    <location>
        <begin position="349"/>
        <end position="370"/>
    </location>
</feature>
<feature type="transmembrane region" description="Helical" evidence="6">
    <location>
        <begin position="46"/>
        <end position="71"/>
    </location>
</feature>
<evidence type="ECO:0000256" key="4">
    <source>
        <dbReference type="ARBA" id="ARBA00022989"/>
    </source>
</evidence>
<feature type="transmembrane region" description="Helical" evidence="6">
    <location>
        <begin position="255"/>
        <end position="272"/>
    </location>
</feature>
<feature type="transmembrane region" description="Helical" evidence="6">
    <location>
        <begin position="165"/>
        <end position="187"/>
    </location>
</feature>
<feature type="transmembrane region" description="Helical" evidence="6">
    <location>
        <begin position="140"/>
        <end position="159"/>
    </location>
</feature>
<dbReference type="InterPro" id="IPR020846">
    <property type="entry name" value="MFS_dom"/>
</dbReference>
<feature type="transmembrane region" description="Helical" evidence="6">
    <location>
        <begin position="83"/>
        <end position="101"/>
    </location>
</feature>
<evidence type="ECO:0000256" key="2">
    <source>
        <dbReference type="ARBA" id="ARBA00022448"/>
    </source>
</evidence>
<sequence length="400" mass="41608">MNASNGQAIEKNIPAWLMLLLAAACGIIVANLYYAQPLVGLISSSIGMSAGSAGLIVTLTQIGYVVGLLFIVPLGDLVENRKLVVSALFLTAIALATAAIAHQPFLFLAAVLVIGLGSVAAQVLVPFASYLASDASRGRVVGNVMSGLLLGIMLARPLSSLVADILSWHAIFAISSAAIVILAVILAKVLPARKPTATTSYGALLGSMWHLLRTTPILRRRALYHASLFAAFSLFWTTVPQLLAGPDFHFSQKAIALYALVGVAGAVAAPVAGRLADRGWTRPATAIALITSIVSVLLPLLFQTSSPAGVFILVVAAILLDAGVSANLVLSQRAIFSLGPEIRSRLNGLFMAIFFFGGAIGSAAGGWAYASGGWSTALWIGIAFPILALLYFATEKKTKS</sequence>
<organism evidence="8 9">
    <name type="scientific">Paenibacillus catalpae</name>
    <dbReference type="NCBI Taxonomy" id="1045775"/>
    <lineage>
        <taxon>Bacteria</taxon>
        <taxon>Bacillati</taxon>
        <taxon>Bacillota</taxon>
        <taxon>Bacilli</taxon>
        <taxon>Bacillales</taxon>
        <taxon>Paenibacillaceae</taxon>
        <taxon>Paenibacillus</taxon>
    </lineage>
</organism>
<evidence type="ECO:0000259" key="7">
    <source>
        <dbReference type="PROSITE" id="PS50850"/>
    </source>
</evidence>
<dbReference type="Pfam" id="PF07690">
    <property type="entry name" value="MFS_1"/>
    <property type="match status" value="1"/>
</dbReference>
<dbReference type="PANTHER" id="PTHR42910:SF1">
    <property type="entry name" value="MAJOR FACILITATOR SUPERFAMILY (MFS) PROFILE DOMAIN-CONTAINING PROTEIN"/>
    <property type="match status" value="1"/>
</dbReference>
<dbReference type="SUPFAM" id="SSF103473">
    <property type="entry name" value="MFS general substrate transporter"/>
    <property type="match status" value="1"/>
</dbReference>
<dbReference type="InterPro" id="IPR036259">
    <property type="entry name" value="MFS_trans_sf"/>
</dbReference>
<evidence type="ECO:0000313" key="8">
    <source>
        <dbReference type="EMBL" id="SFE89211.1"/>
    </source>
</evidence>
<dbReference type="EMBL" id="FOMT01000004">
    <property type="protein sequence ID" value="SFE89211.1"/>
    <property type="molecule type" value="Genomic_DNA"/>
</dbReference>
<dbReference type="PANTHER" id="PTHR42910">
    <property type="entry name" value="TRANSPORTER SCO4007-RELATED"/>
    <property type="match status" value="1"/>
</dbReference>
<keyword evidence="3 6" id="KW-0812">Transmembrane</keyword>
<comment type="subcellular location">
    <subcellularLocation>
        <location evidence="1">Cell membrane</location>
        <topology evidence="1">Multi-pass membrane protein</topology>
    </subcellularLocation>
</comment>
<evidence type="ECO:0000256" key="3">
    <source>
        <dbReference type="ARBA" id="ARBA00022692"/>
    </source>
</evidence>
<dbReference type="Gene3D" id="1.20.1250.20">
    <property type="entry name" value="MFS general substrate transporter like domains"/>
    <property type="match status" value="1"/>
</dbReference>
<keyword evidence="4 6" id="KW-1133">Transmembrane helix</keyword>
<feature type="domain" description="Major facilitator superfamily (MFS) profile" evidence="7">
    <location>
        <begin position="17"/>
        <end position="399"/>
    </location>
</feature>
<feature type="transmembrane region" description="Helical" evidence="6">
    <location>
        <begin position="222"/>
        <end position="243"/>
    </location>
</feature>
<evidence type="ECO:0000256" key="6">
    <source>
        <dbReference type="SAM" id="Phobius"/>
    </source>
</evidence>
<protein>
    <submittedName>
        <fullName evidence="8">Predicted arabinose efflux permease, MFS family</fullName>
    </submittedName>
</protein>
<keyword evidence="2" id="KW-0813">Transport</keyword>
<feature type="transmembrane region" description="Helical" evidence="6">
    <location>
        <begin position="284"/>
        <end position="302"/>
    </location>
</feature>
<dbReference type="GO" id="GO:0022857">
    <property type="term" value="F:transmembrane transporter activity"/>
    <property type="evidence" value="ECO:0007669"/>
    <property type="project" value="InterPro"/>
</dbReference>
<accession>A0A1I2E9P5</accession>
<proteinExistence type="predicted"/>
<reference evidence="9" key="1">
    <citation type="submission" date="2016-10" db="EMBL/GenBank/DDBJ databases">
        <authorList>
            <person name="Varghese N."/>
            <person name="Submissions S."/>
        </authorList>
    </citation>
    <scope>NUCLEOTIDE SEQUENCE [LARGE SCALE GENOMIC DNA]</scope>
    <source>
        <strain evidence="9">CGMCC 1.10784</strain>
    </source>
</reference>
<dbReference type="Proteomes" id="UP000198855">
    <property type="component" value="Unassembled WGS sequence"/>
</dbReference>
<dbReference type="InterPro" id="IPR011701">
    <property type="entry name" value="MFS"/>
</dbReference>
<evidence type="ECO:0000256" key="5">
    <source>
        <dbReference type="ARBA" id="ARBA00023136"/>
    </source>
</evidence>
<dbReference type="AlphaFoldDB" id="A0A1I2E9P5"/>
<dbReference type="CDD" id="cd17324">
    <property type="entry name" value="MFS_NepI_like"/>
    <property type="match status" value="1"/>
</dbReference>
<name>A0A1I2E9P5_9BACL</name>
<dbReference type="PROSITE" id="PS50850">
    <property type="entry name" value="MFS"/>
    <property type="match status" value="1"/>
</dbReference>
<gene>
    <name evidence="8" type="ORF">SAMN05216378_4480</name>
</gene>
<feature type="transmembrane region" description="Helical" evidence="6">
    <location>
        <begin position="308"/>
        <end position="329"/>
    </location>
</feature>
<evidence type="ECO:0000256" key="1">
    <source>
        <dbReference type="ARBA" id="ARBA00004651"/>
    </source>
</evidence>
<evidence type="ECO:0000313" key="9">
    <source>
        <dbReference type="Proteomes" id="UP000198855"/>
    </source>
</evidence>
<feature type="transmembrane region" description="Helical" evidence="6">
    <location>
        <begin position="107"/>
        <end position="128"/>
    </location>
</feature>
<dbReference type="RefSeq" id="WP_091188628.1">
    <property type="nucleotide sequence ID" value="NZ_FOMT01000004.1"/>
</dbReference>
<feature type="transmembrane region" description="Helical" evidence="6">
    <location>
        <begin position="376"/>
        <end position="394"/>
    </location>
</feature>
<dbReference type="OrthoDB" id="9815356at2"/>
<keyword evidence="5 6" id="KW-0472">Membrane</keyword>
<dbReference type="GO" id="GO:0005886">
    <property type="term" value="C:plasma membrane"/>
    <property type="evidence" value="ECO:0007669"/>
    <property type="project" value="UniProtKB-SubCell"/>
</dbReference>
<keyword evidence="9" id="KW-1185">Reference proteome</keyword>
<feature type="transmembrane region" description="Helical" evidence="6">
    <location>
        <begin position="12"/>
        <end position="34"/>
    </location>
</feature>
<dbReference type="STRING" id="1045775.SAMN05216378_4480"/>